<dbReference type="InterPro" id="IPR000210">
    <property type="entry name" value="BTB/POZ_dom"/>
</dbReference>
<dbReference type="EMBL" id="JAADJG010000364">
    <property type="protein sequence ID" value="KAF4447994.1"/>
    <property type="molecule type" value="Genomic_DNA"/>
</dbReference>
<dbReference type="Gene3D" id="3.30.710.10">
    <property type="entry name" value="Potassium Channel Kv1.1, Chain A"/>
    <property type="match status" value="1"/>
</dbReference>
<protein>
    <recommendedName>
        <fullName evidence="1">BTB domain-containing protein</fullName>
    </recommendedName>
</protein>
<gene>
    <name evidence="2" type="ORF">F53441_8539</name>
</gene>
<dbReference type="InterPro" id="IPR011333">
    <property type="entry name" value="SKP1/BTB/POZ_sf"/>
</dbReference>
<dbReference type="PROSITE" id="PS50097">
    <property type="entry name" value="BTB"/>
    <property type="match status" value="1"/>
</dbReference>
<accession>A0A8H4KDX2</accession>
<organism evidence="2 3">
    <name type="scientific">Fusarium austroafricanum</name>
    <dbReference type="NCBI Taxonomy" id="2364996"/>
    <lineage>
        <taxon>Eukaryota</taxon>
        <taxon>Fungi</taxon>
        <taxon>Dikarya</taxon>
        <taxon>Ascomycota</taxon>
        <taxon>Pezizomycotina</taxon>
        <taxon>Sordariomycetes</taxon>
        <taxon>Hypocreomycetidae</taxon>
        <taxon>Hypocreales</taxon>
        <taxon>Nectriaceae</taxon>
        <taxon>Fusarium</taxon>
        <taxon>Fusarium concolor species complex</taxon>
    </lineage>
</organism>
<evidence type="ECO:0000313" key="2">
    <source>
        <dbReference type="EMBL" id="KAF4447994.1"/>
    </source>
</evidence>
<dbReference type="OrthoDB" id="5275938at2759"/>
<name>A0A8H4KDX2_9HYPO</name>
<proteinExistence type="predicted"/>
<reference evidence="2" key="1">
    <citation type="submission" date="2020-01" db="EMBL/GenBank/DDBJ databases">
        <title>Identification and distribution of gene clusters putatively required for synthesis of sphingolipid metabolism inhibitors in phylogenetically diverse species of the filamentous fungus Fusarium.</title>
        <authorList>
            <person name="Kim H.-S."/>
            <person name="Busman M."/>
            <person name="Brown D.W."/>
            <person name="Divon H."/>
            <person name="Uhlig S."/>
            <person name="Proctor R.H."/>
        </authorList>
    </citation>
    <scope>NUCLEOTIDE SEQUENCE</scope>
    <source>
        <strain evidence="2">NRRL 53441</strain>
    </source>
</reference>
<comment type="caution">
    <text evidence="2">The sequence shown here is derived from an EMBL/GenBank/DDBJ whole genome shotgun (WGS) entry which is preliminary data.</text>
</comment>
<dbReference type="AlphaFoldDB" id="A0A8H4KDX2"/>
<keyword evidence="3" id="KW-1185">Reference proteome</keyword>
<evidence type="ECO:0000313" key="3">
    <source>
        <dbReference type="Proteomes" id="UP000605986"/>
    </source>
</evidence>
<evidence type="ECO:0000259" key="1">
    <source>
        <dbReference type="PROSITE" id="PS50097"/>
    </source>
</evidence>
<dbReference type="Proteomes" id="UP000605986">
    <property type="component" value="Unassembled WGS sequence"/>
</dbReference>
<feature type="domain" description="BTB" evidence="1">
    <location>
        <begin position="300"/>
        <end position="378"/>
    </location>
</feature>
<sequence>MSKSLQLADILAKQDPTTRCLSLIINLLLPKYEPNKSGTMNDISDESADQGASNTALAFAFVNDNTTVATMESRMRNTVYNIGLDGDLIIIAGQEGIKIKMSSGFFKFVSPVFEAMLYSEMKEGVAYRKKSEDTFEITLPEDRGVVVLGAFRALYGCNPEAGNLPSDVVRDIAIFINKVNQESHEKKDQHRQHRTEEVFAAGGRRPLAFWRISVIIVCAFDLGLLDCSPTKTSHRRQLGLVKRPAKSNKLTRPEISFPFFILISITPPVLKVTKMSDSTPVAADQDHQDSSRLFPIALDGDIVLVVGPDRDRIQVTSDFLKHISPVFRAMLNAPMNKGEALRDKKVDMRIEISLPEDDFCAMYPMLQILYGADFDKQDVEFDRIMELQSWPTSTTDFDEYWDKLIVAHILKNDWAFFETSCALVEADGSYIQWAIDSPDKTLGMQLAWALDELRSYCKGPPKRKIKGLCLYCFNKSVSKGGRFNKVFSECESDFH</sequence>